<keyword evidence="2" id="KW-1185">Reference proteome</keyword>
<dbReference type="RefSeq" id="WP_200064655.1">
    <property type="nucleotide sequence ID" value="NZ_JAEHFW010000001.1"/>
</dbReference>
<dbReference type="EMBL" id="JAEHFW010000001">
    <property type="protein sequence ID" value="MBK0378609.1"/>
    <property type="molecule type" value="Genomic_DNA"/>
</dbReference>
<evidence type="ECO:0000313" key="1">
    <source>
        <dbReference type="EMBL" id="MBK0378609.1"/>
    </source>
</evidence>
<evidence type="ECO:0000313" key="2">
    <source>
        <dbReference type="Proteomes" id="UP000613193"/>
    </source>
</evidence>
<reference evidence="1" key="1">
    <citation type="submission" date="2020-12" db="EMBL/GenBank/DDBJ databases">
        <title>Bacterial novel species Mucilaginibacter sp. SD-g isolated from soil.</title>
        <authorList>
            <person name="Jung H.-Y."/>
        </authorList>
    </citation>
    <scope>NUCLEOTIDE SEQUENCE</scope>
    <source>
        <strain evidence="1">SD-g</strain>
    </source>
</reference>
<accession>A0A934ULQ3</accession>
<name>A0A934ULQ3_9SPHI</name>
<gene>
    <name evidence="1" type="ORF">I5M19_04790</name>
</gene>
<protein>
    <submittedName>
        <fullName evidence="1">Helix-turn-helix domain-containing protein</fullName>
    </submittedName>
</protein>
<sequence length="251" mass="28221">MNSYLLTAQLRRARRRYRLSAVAQALYYELVAIANDDAWPDTFNCSNAELFNAIGVTENTLIHARLELIQCGLIGYKSNKSKRTFSEYRLLLSTASPSKFDAKADAYPAADVAADTADYNKLKPKPKLKKEVVAVVVNTVISYADALRFFTATRNHHLLRDKFGLDDDGLAAFFKTFYDSKVDFGELDGKTLTDIGKNFYYWLPKHLAAQPSAPNKKGCVKKQNNYQPKTAQQPLRGVAAAMQFAEVQMRE</sequence>
<proteinExistence type="predicted"/>
<comment type="caution">
    <text evidence="1">The sequence shown here is derived from an EMBL/GenBank/DDBJ whole genome shotgun (WGS) entry which is preliminary data.</text>
</comment>
<organism evidence="1 2">
    <name type="scientific">Mucilaginibacter segetis</name>
    <dbReference type="NCBI Taxonomy" id="2793071"/>
    <lineage>
        <taxon>Bacteria</taxon>
        <taxon>Pseudomonadati</taxon>
        <taxon>Bacteroidota</taxon>
        <taxon>Sphingobacteriia</taxon>
        <taxon>Sphingobacteriales</taxon>
        <taxon>Sphingobacteriaceae</taxon>
        <taxon>Mucilaginibacter</taxon>
    </lineage>
</organism>
<dbReference type="Proteomes" id="UP000613193">
    <property type="component" value="Unassembled WGS sequence"/>
</dbReference>
<dbReference type="AlphaFoldDB" id="A0A934ULQ3"/>